<dbReference type="InterPro" id="IPR046906">
    <property type="entry name" value="Mab-21_HhH/H2TH-like"/>
</dbReference>
<dbReference type="SMART" id="SM00248">
    <property type="entry name" value="ANK"/>
    <property type="match status" value="8"/>
</dbReference>
<proteinExistence type="inferred from homology"/>
<feature type="transmembrane region" description="Helical" evidence="5">
    <location>
        <begin position="16"/>
        <end position="34"/>
    </location>
</feature>
<dbReference type="OrthoDB" id="7464126at2759"/>
<evidence type="ECO:0008006" key="12">
    <source>
        <dbReference type="Google" id="ProtNLM"/>
    </source>
</evidence>
<dbReference type="SMART" id="SM01265">
    <property type="entry name" value="Mab-21"/>
    <property type="match status" value="1"/>
</dbReference>
<keyword evidence="5" id="KW-0472">Membrane</keyword>
<dbReference type="PANTHER" id="PTHR24198:SF165">
    <property type="entry name" value="ANKYRIN REPEAT-CONTAINING PROTEIN-RELATED"/>
    <property type="match status" value="1"/>
</dbReference>
<dbReference type="Gene3D" id="3.30.460.90">
    <property type="match status" value="1"/>
</dbReference>
<dbReference type="EMBL" id="CAJNOJ010000185">
    <property type="protein sequence ID" value="CAF1260223.1"/>
    <property type="molecule type" value="Genomic_DNA"/>
</dbReference>
<reference evidence="9" key="1">
    <citation type="submission" date="2021-02" db="EMBL/GenBank/DDBJ databases">
        <authorList>
            <person name="Nowell W R."/>
        </authorList>
    </citation>
    <scope>NUCLEOTIDE SEQUENCE</scope>
</reference>
<evidence type="ECO:0000256" key="2">
    <source>
        <dbReference type="ARBA" id="ARBA00022737"/>
    </source>
</evidence>
<dbReference type="InterPro" id="IPR036770">
    <property type="entry name" value="Ankyrin_rpt-contain_sf"/>
</dbReference>
<keyword evidence="10" id="KW-1185">Reference proteome</keyword>
<dbReference type="Gene3D" id="1.25.40.20">
    <property type="entry name" value="Ankyrin repeat-containing domain"/>
    <property type="match status" value="2"/>
</dbReference>
<dbReference type="PROSITE" id="PS50297">
    <property type="entry name" value="ANK_REP_REGION"/>
    <property type="match status" value="4"/>
</dbReference>
<evidence type="ECO:0000313" key="8">
    <source>
        <dbReference type="EMBL" id="CAF0964412.1"/>
    </source>
</evidence>
<evidence type="ECO:0000256" key="1">
    <source>
        <dbReference type="ARBA" id="ARBA00008307"/>
    </source>
</evidence>
<comment type="similarity">
    <text evidence="1">Belongs to the mab-21 family.</text>
</comment>
<evidence type="ECO:0000313" key="9">
    <source>
        <dbReference type="EMBL" id="CAF1260223.1"/>
    </source>
</evidence>
<feature type="repeat" description="ANK" evidence="4">
    <location>
        <begin position="102"/>
        <end position="134"/>
    </location>
</feature>
<dbReference type="Proteomes" id="UP000663852">
    <property type="component" value="Unassembled WGS sequence"/>
</dbReference>
<feature type="repeat" description="ANK" evidence="4">
    <location>
        <begin position="135"/>
        <end position="167"/>
    </location>
</feature>
<dbReference type="Pfam" id="PF12796">
    <property type="entry name" value="Ank_2"/>
    <property type="match status" value="2"/>
</dbReference>
<sequence>MKGRKKCKREKHQRRMTIFHLFISSVYLILSNIIKFHEISCEIFINLYFEIDYFYKTLTNQQKRYRRENSLTDLHELIVENRENRIRHAISMDISLNLVDHSFQTPLYYACQRGRTKLVQYLLEHGARHDLFDLNRISPLWIASKQGFHEIVLLLLEHGADPNHRSIDQTTSLYQASYYGHLKCVYHLIRYKARVDYAKNSGASPLFVAARNGFHRIVKHLLKFGADPNQCQEDLRSPLHTALLNNRVRCVRILLRHINIDCLIQQKDIYEWNHFHFLAKKGSYKSARVLFHHLKKKQKEMNFNEQDSFGNTPIHIALFNKKSKFLQYLLKKNVDINQPNCFGWNYHQLKLKFEESLNLNICQSKDYFENLLSIHLIKYTDEDRLISEEIQCYVKELLTVIERINPLFRSEIICSGSFYENTRVGLPDEFDLMIDLIEIEHLAKFIEVNSDPPGYGRLYPDDSYEAFRRLVFYLDPKTSCLSAEKIRKQFYQLLTSARSSVINRETSSHFKHLKLEWTSDDKQCGTAIHVEWYGVQYPYLSIKIDVVPCLTIYSWPRTATFDCPLEKHQFHIIPRSPQVNESFLWRISMSQLESIHLQNISLNQKNGYLILKCLRILFPFKSHIGTSIYTNEDLLTSYMFKNEFFHELYRFPFESQWINGSLTHRIFGILKRLHKHLLLGSINSFFIQNYNIIDLNEYKQIRSIEIQYLRTILSHLKEKFDFIQKTSLRRHTITHLGSTQRKPRLRQRAFTHFPEFQSL</sequence>
<feature type="domain" description="Mab-21-like HhH/H2TH-like" evidence="7">
    <location>
        <begin position="612"/>
        <end position="702"/>
    </location>
</feature>
<accession>A0A815ARD0</accession>
<evidence type="ECO:0000313" key="11">
    <source>
        <dbReference type="Proteomes" id="UP000663852"/>
    </source>
</evidence>
<keyword evidence="3 4" id="KW-0040">ANK repeat</keyword>
<organism evidence="9 11">
    <name type="scientific">Adineta ricciae</name>
    <name type="common">Rotifer</name>
    <dbReference type="NCBI Taxonomy" id="249248"/>
    <lineage>
        <taxon>Eukaryota</taxon>
        <taxon>Metazoa</taxon>
        <taxon>Spiralia</taxon>
        <taxon>Gnathifera</taxon>
        <taxon>Rotifera</taxon>
        <taxon>Eurotatoria</taxon>
        <taxon>Bdelloidea</taxon>
        <taxon>Adinetida</taxon>
        <taxon>Adinetidae</taxon>
        <taxon>Adineta</taxon>
    </lineage>
</organism>
<keyword evidence="5" id="KW-1133">Transmembrane helix</keyword>
<dbReference type="PROSITE" id="PS50088">
    <property type="entry name" value="ANK_REPEAT"/>
    <property type="match status" value="4"/>
</dbReference>
<evidence type="ECO:0000256" key="3">
    <source>
        <dbReference type="ARBA" id="ARBA00023043"/>
    </source>
</evidence>
<dbReference type="InterPro" id="IPR002110">
    <property type="entry name" value="Ankyrin_rpt"/>
</dbReference>
<evidence type="ECO:0000313" key="10">
    <source>
        <dbReference type="Proteomes" id="UP000663828"/>
    </source>
</evidence>
<protein>
    <recommendedName>
        <fullName evidence="12">Mab-21-like nucleotidyltransferase domain-containing protein</fullName>
    </recommendedName>
</protein>
<dbReference type="Gene3D" id="1.10.1410.40">
    <property type="match status" value="1"/>
</dbReference>
<evidence type="ECO:0000256" key="5">
    <source>
        <dbReference type="SAM" id="Phobius"/>
    </source>
</evidence>
<feature type="repeat" description="ANK" evidence="4">
    <location>
        <begin position="201"/>
        <end position="233"/>
    </location>
</feature>
<dbReference type="AlphaFoldDB" id="A0A815ARD0"/>
<dbReference type="Pfam" id="PF13637">
    <property type="entry name" value="Ank_4"/>
    <property type="match status" value="1"/>
</dbReference>
<dbReference type="Pfam" id="PF03281">
    <property type="entry name" value="Mab-21"/>
    <property type="match status" value="1"/>
</dbReference>
<dbReference type="Proteomes" id="UP000663828">
    <property type="component" value="Unassembled WGS sequence"/>
</dbReference>
<dbReference type="PANTHER" id="PTHR24198">
    <property type="entry name" value="ANKYRIN REPEAT AND PROTEIN KINASE DOMAIN-CONTAINING PROTEIN"/>
    <property type="match status" value="1"/>
</dbReference>
<gene>
    <name evidence="9" type="ORF">EDS130_LOCUS28473</name>
    <name evidence="8" type="ORF">XAT740_LOCUS11328</name>
</gene>
<dbReference type="EMBL" id="CAJNOR010000620">
    <property type="protein sequence ID" value="CAF0964412.1"/>
    <property type="molecule type" value="Genomic_DNA"/>
</dbReference>
<evidence type="ECO:0000256" key="4">
    <source>
        <dbReference type="PROSITE-ProRule" id="PRU00023"/>
    </source>
</evidence>
<feature type="domain" description="Mab-21-like nucleotidyltransferase" evidence="6">
    <location>
        <begin position="418"/>
        <end position="598"/>
    </location>
</feature>
<dbReference type="Pfam" id="PF20266">
    <property type="entry name" value="Mab-21_C"/>
    <property type="match status" value="1"/>
</dbReference>
<feature type="repeat" description="ANK" evidence="4">
    <location>
        <begin position="309"/>
        <end position="341"/>
    </location>
</feature>
<dbReference type="SUPFAM" id="SSF48403">
    <property type="entry name" value="Ankyrin repeat"/>
    <property type="match status" value="1"/>
</dbReference>
<dbReference type="InterPro" id="IPR046903">
    <property type="entry name" value="Mab-21-like_nuc_Trfase"/>
</dbReference>
<evidence type="ECO:0000259" key="7">
    <source>
        <dbReference type="Pfam" id="PF20266"/>
    </source>
</evidence>
<dbReference type="InterPro" id="IPR024810">
    <property type="entry name" value="MAB21L/cGLR"/>
</dbReference>
<keyword evidence="2" id="KW-0677">Repeat</keyword>
<keyword evidence="5" id="KW-0812">Transmembrane</keyword>
<comment type="caution">
    <text evidence="9">The sequence shown here is derived from an EMBL/GenBank/DDBJ whole genome shotgun (WGS) entry which is preliminary data.</text>
</comment>
<evidence type="ECO:0000259" key="6">
    <source>
        <dbReference type="Pfam" id="PF03281"/>
    </source>
</evidence>
<name>A0A815ARD0_ADIRI</name>